<organism evidence="2 3">
    <name type="scientific">Sphingomonas aracearum</name>
    <dbReference type="NCBI Taxonomy" id="2283317"/>
    <lineage>
        <taxon>Bacteria</taxon>
        <taxon>Pseudomonadati</taxon>
        <taxon>Pseudomonadota</taxon>
        <taxon>Alphaproteobacteria</taxon>
        <taxon>Sphingomonadales</taxon>
        <taxon>Sphingomonadaceae</taxon>
        <taxon>Sphingomonas</taxon>
    </lineage>
</organism>
<dbReference type="Gene3D" id="2.40.70.10">
    <property type="entry name" value="Acid Proteases"/>
    <property type="match status" value="1"/>
</dbReference>
<name>A0A369VT96_9SPHN</name>
<dbReference type="Proteomes" id="UP000253918">
    <property type="component" value="Unassembled WGS sequence"/>
</dbReference>
<keyword evidence="1" id="KW-0812">Transmembrane</keyword>
<dbReference type="InterPro" id="IPR034122">
    <property type="entry name" value="Retropepsin-like_bacterial"/>
</dbReference>
<dbReference type="GO" id="GO:0006508">
    <property type="term" value="P:proteolysis"/>
    <property type="evidence" value="ECO:0007669"/>
    <property type="project" value="UniProtKB-KW"/>
</dbReference>
<keyword evidence="3" id="KW-1185">Reference proteome</keyword>
<dbReference type="EC" id="3.4.23.-" evidence="2"/>
<keyword evidence="1" id="KW-0472">Membrane</keyword>
<protein>
    <submittedName>
        <fullName evidence="2">TIGR02281 family clan AA aspartic protease</fullName>
        <ecNumber evidence="2">3.4.23.-</ecNumber>
    </submittedName>
</protein>
<feature type="transmembrane region" description="Helical" evidence="1">
    <location>
        <begin position="37"/>
        <end position="54"/>
    </location>
</feature>
<dbReference type="InterPro" id="IPR001969">
    <property type="entry name" value="Aspartic_peptidase_AS"/>
</dbReference>
<keyword evidence="2" id="KW-0378">Hydrolase</keyword>
<dbReference type="NCBIfam" id="TIGR02281">
    <property type="entry name" value="clan_AA_DTGA"/>
    <property type="match status" value="1"/>
</dbReference>
<keyword evidence="1" id="KW-1133">Transmembrane helix</keyword>
<dbReference type="EMBL" id="QQNB01000002">
    <property type="protein sequence ID" value="RDE05263.1"/>
    <property type="molecule type" value="Genomic_DNA"/>
</dbReference>
<evidence type="ECO:0000313" key="3">
    <source>
        <dbReference type="Proteomes" id="UP000253918"/>
    </source>
</evidence>
<dbReference type="Pfam" id="PF13975">
    <property type="entry name" value="gag-asp_proteas"/>
    <property type="match status" value="1"/>
</dbReference>
<dbReference type="RefSeq" id="WP_114687334.1">
    <property type="nucleotide sequence ID" value="NZ_QQNB01000002.1"/>
</dbReference>
<dbReference type="OrthoDB" id="7595324at2"/>
<keyword evidence="2" id="KW-0645">Protease</keyword>
<dbReference type="InterPro" id="IPR021109">
    <property type="entry name" value="Peptidase_aspartic_dom_sf"/>
</dbReference>
<evidence type="ECO:0000256" key="1">
    <source>
        <dbReference type="SAM" id="Phobius"/>
    </source>
</evidence>
<gene>
    <name evidence="2" type="ORF">DVW87_08295</name>
</gene>
<dbReference type="PROSITE" id="PS00141">
    <property type="entry name" value="ASP_PROTEASE"/>
    <property type="match status" value="1"/>
</dbReference>
<proteinExistence type="predicted"/>
<dbReference type="CDD" id="cd05483">
    <property type="entry name" value="retropepsin_like_bacteria"/>
    <property type="match status" value="1"/>
</dbReference>
<dbReference type="InterPro" id="IPR011969">
    <property type="entry name" value="Clan_AA_Asp_peptidase_C"/>
</dbReference>
<comment type="caution">
    <text evidence="2">The sequence shown here is derived from an EMBL/GenBank/DDBJ whole genome shotgun (WGS) entry which is preliminary data.</text>
</comment>
<evidence type="ECO:0000313" key="2">
    <source>
        <dbReference type="EMBL" id="RDE05263.1"/>
    </source>
</evidence>
<dbReference type="AlphaFoldDB" id="A0A369VT96"/>
<dbReference type="SUPFAM" id="SSF50630">
    <property type="entry name" value="Acid proteases"/>
    <property type="match status" value="1"/>
</dbReference>
<accession>A0A369VT96</accession>
<dbReference type="GO" id="GO:0004190">
    <property type="term" value="F:aspartic-type endopeptidase activity"/>
    <property type="evidence" value="ECO:0007669"/>
    <property type="project" value="InterPro"/>
</dbReference>
<feature type="transmembrane region" description="Helical" evidence="1">
    <location>
        <begin position="12"/>
        <end position="31"/>
    </location>
</feature>
<reference evidence="2 3" key="1">
    <citation type="submission" date="2018-07" db="EMBL/GenBank/DDBJ databases">
        <title>a novel species of Sphingomonas isolated from the rhizosphere soil of Araceae plant.</title>
        <authorList>
            <person name="Zhiyong W."/>
            <person name="Qinglan Z."/>
            <person name="Zhiwei F."/>
            <person name="Ding X."/>
            <person name="Gejiao W."/>
            <person name="Shixue Z."/>
        </authorList>
    </citation>
    <scope>NUCLEOTIDE SEQUENCE [LARGE SCALE GENOMIC DNA]</scope>
    <source>
        <strain evidence="2 3">WZY 27</strain>
    </source>
</reference>
<sequence>MDFLSSDLQAHAPLYLGLFALVLVAAVARRIPVLRTITSIALWGIFAVVLVNVVSQRQRFDPFLGRIADVLQLDDQKVVGGEVRIRLSPDGHFWARATINGVPRRMLVDSGATITALSVNTAAAAGLQVREELFPVVLRTANGAVQAQTSDVGELRLGAIRASDLAVVVSPAFGDADILGMNFLSLLKSWRVEGNTLILVPHHPQEVAPSTSPFALRKD</sequence>